<dbReference type="Proteomes" id="UP000290560">
    <property type="component" value="Unassembled WGS sequence"/>
</dbReference>
<evidence type="ECO:0000313" key="1">
    <source>
        <dbReference type="EMBL" id="RZR71350.1"/>
    </source>
</evidence>
<dbReference type="AlphaFoldDB" id="A0A445MAR9"/>
<protein>
    <submittedName>
        <fullName evidence="1">Uncharacterized protein</fullName>
    </submittedName>
</protein>
<organism evidence="1">
    <name type="scientific">Ensete ventricosum</name>
    <name type="common">Abyssinian banana</name>
    <name type="synonym">Musa ensete</name>
    <dbReference type="NCBI Taxonomy" id="4639"/>
    <lineage>
        <taxon>Eukaryota</taxon>
        <taxon>Viridiplantae</taxon>
        <taxon>Streptophyta</taxon>
        <taxon>Embryophyta</taxon>
        <taxon>Tracheophyta</taxon>
        <taxon>Spermatophyta</taxon>
        <taxon>Magnoliopsida</taxon>
        <taxon>Liliopsida</taxon>
        <taxon>Zingiberales</taxon>
        <taxon>Musaceae</taxon>
        <taxon>Ensete</taxon>
    </lineage>
</organism>
<name>A0A445MAR9_ENSVE</name>
<reference evidence="1" key="1">
    <citation type="journal article" date="2018" name="Data Brief">
        <title>Genome sequence data from 17 accessions of Ensete ventricosum, a staple food crop for millions in Ethiopia.</title>
        <authorList>
            <person name="Yemataw Z."/>
            <person name="Muzemil S."/>
            <person name="Ambachew D."/>
            <person name="Tripathi L."/>
            <person name="Tesfaye K."/>
            <person name="Chala A."/>
            <person name="Farbos A."/>
            <person name="O'Neill P."/>
            <person name="Moore K."/>
            <person name="Grant M."/>
            <person name="Studholme D.J."/>
        </authorList>
    </citation>
    <scope>NUCLEOTIDE SEQUENCE [LARGE SCALE GENOMIC DNA]</scope>
    <source>
        <tissue evidence="1">Leaf</tissue>
    </source>
</reference>
<dbReference type="EMBL" id="KV875520">
    <property type="protein sequence ID" value="RZR71350.1"/>
    <property type="molecule type" value="Genomic_DNA"/>
</dbReference>
<feature type="non-terminal residue" evidence="1">
    <location>
        <position position="1"/>
    </location>
</feature>
<accession>A0A445MAR9</accession>
<sequence>CDFRGSCQPYCRYLPQDSFLDFFDIAENSTIEEFSKIAWKLRVEKCNWDLGVQARLWYDRYIWLLCDTGLNISLSVCEPHGTVVKGAIRDYRKV</sequence>
<gene>
    <name evidence="1" type="ORF">BHM03_00004744</name>
</gene>
<proteinExistence type="predicted"/>